<dbReference type="SMART" id="SM01211">
    <property type="entry name" value="GATase_5"/>
    <property type="match status" value="1"/>
</dbReference>
<dbReference type="InterPro" id="IPR010918">
    <property type="entry name" value="PurM-like_C_dom"/>
</dbReference>
<dbReference type="PROSITE" id="PS51273">
    <property type="entry name" value="GATASE_TYPE_1"/>
    <property type="match status" value="1"/>
</dbReference>
<accession>A0A644UDM9</accession>
<evidence type="ECO:0000313" key="10">
    <source>
        <dbReference type="EMBL" id="MPL77103.1"/>
    </source>
</evidence>
<dbReference type="NCBIfam" id="TIGR01857">
    <property type="entry name" value="FGAM-synthase"/>
    <property type="match status" value="1"/>
</dbReference>
<evidence type="ECO:0000259" key="9">
    <source>
        <dbReference type="Pfam" id="PF18072"/>
    </source>
</evidence>
<keyword evidence="4" id="KW-0658">Purine biosynthesis</keyword>
<dbReference type="PANTHER" id="PTHR10099:SF1">
    <property type="entry name" value="PHOSPHORIBOSYLFORMYLGLYCINAMIDINE SYNTHASE"/>
    <property type="match status" value="1"/>
</dbReference>
<evidence type="ECO:0000256" key="1">
    <source>
        <dbReference type="ARBA" id="ARBA00022598"/>
    </source>
</evidence>
<dbReference type="InterPro" id="IPR041609">
    <property type="entry name" value="PurL_linker"/>
</dbReference>
<reference evidence="10" key="1">
    <citation type="submission" date="2019-08" db="EMBL/GenBank/DDBJ databases">
        <authorList>
            <person name="Kucharzyk K."/>
            <person name="Murdoch R.W."/>
            <person name="Higgins S."/>
            <person name="Loffler F."/>
        </authorList>
    </citation>
    <scope>NUCLEOTIDE SEQUENCE</scope>
</reference>
<gene>
    <name evidence="10" type="primary">purL_10</name>
    <name evidence="10" type="ORF">SDC9_22954</name>
</gene>
<dbReference type="GO" id="GO:0005737">
    <property type="term" value="C:cytoplasm"/>
    <property type="evidence" value="ECO:0007669"/>
    <property type="project" value="TreeGrafter"/>
</dbReference>
<dbReference type="EMBL" id="VSSQ01000103">
    <property type="protein sequence ID" value="MPL77103.1"/>
    <property type="molecule type" value="Genomic_DNA"/>
</dbReference>
<dbReference type="InterPro" id="IPR036921">
    <property type="entry name" value="PurM-like_N_sf"/>
</dbReference>
<name>A0A644UDM9_9ZZZZ</name>
<feature type="domain" description="Phosphoribosylformylglycinamidine synthase linker" evidence="9">
    <location>
        <begin position="181"/>
        <end position="230"/>
    </location>
</feature>
<dbReference type="FunFam" id="3.30.1330.10:FF:000013">
    <property type="entry name" value="Phosphoribosylformylglycinamidine synthase"/>
    <property type="match status" value="1"/>
</dbReference>
<dbReference type="SUPFAM" id="SSF56042">
    <property type="entry name" value="PurM C-terminal domain-like"/>
    <property type="match status" value="2"/>
</dbReference>
<dbReference type="InterPro" id="IPR010141">
    <property type="entry name" value="FGAM_synthase"/>
</dbReference>
<dbReference type="GO" id="GO:0004642">
    <property type="term" value="F:phosphoribosylformylglycinamidine synthase activity"/>
    <property type="evidence" value="ECO:0007669"/>
    <property type="project" value="UniProtKB-EC"/>
</dbReference>
<dbReference type="Gene3D" id="3.90.650.10">
    <property type="entry name" value="PurM-like C-terminal domain"/>
    <property type="match status" value="2"/>
</dbReference>
<evidence type="ECO:0000256" key="4">
    <source>
        <dbReference type="ARBA" id="ARBA00022755"/>
    </source>
</evidence>
<evidence type="ECO:0000259" key="8">
    <source>
        <dbReference type="Pfam" id="PF02769"/>
    </source>
</evidence>
<dbReference type="EC" id="6.3.5.3" evidence="10"/>
<organism evidence="10">
    <name type="scientific">bioreactor metagenome</name>
    <dbReference type="NCBI Taxonomy" id="1076179"/>
    <lineage>
        <taxon>unclassified sequences</taxon>
        <taxon>metagenomes</taxon>
        <taxon>ecological metagenomes</taxon>
    </lineage>
</organism>
<dbReference type="SUPFAM" id="SSF55326">
    <property type="entry name" value="PurM N-terminal domain-like"/>
    <property type="match status" value="2"/>
</dbReference>
<keyword evidence="6" id="KW-0460">Magnesium</keyword>
<dbReference type="AlphaFoldDB" id="A0A644UDM9"/>
<evidence type="ECO:0000256" key="5">
    <source>
        <dbReference type="ARBA" id="ARBA00022840"/>
    </source>
</evidence>
<feature type="domain" description="PurM-like C-terminal" evidence="8">
    <location>
        <begin position="442"/>
        <end position="594"/>
    </location>
</feature>
<sequence length="1256" mass="137049">MSHFVRRIYVEKKPGFDVEACRLYADLKENLGLAGLIGVRVVNRYDVAGLDAEEYAKARNIIFAEPPVDNVYDEELPVKPNEMMFAIEYLPGQYDQRADSAAQCIQILTQKDRPDVVSAKVILLQGAVSEEELAKIKDYCINPVEAREAALAKPATLEFVYVIPDDVAILTGFVDKTLTELQQLYAQLGLAMSLADFEFCRQYFKETEKRDPTITEIRVIDTYWSDHCRHTTFNTVIKDVAVADGRFSKPVMSAYEDYLAARQAVYGDKHKDICLMDIAVLGMKELRKQGKLSDLDESDEINACSIVVPVDVNGQDEEWLIMFKNETHNHPTEIEPFGGAATCLGGCIRDPLSGRSYVYQAMRVTGSGDPRRRVEETLPGKLPQRKITIGAASGYSSYGNQIGLATGHVAEIYDEGYVAKRMEIGAVVAAAPRSNVVREEPKPGDLVILVGGRTGRDGCGGATGSSKEHTEESLATCGSEVQKGNPPTERKIQRLFRNSEVSRMIKRCNDFGAGGASVSIGELTDGVMINLDAIPKKYEGLDGTELAISESQERMSVVVDRENAAAFIRLADEENLEATVVAVVTTEPRLKMTWRNQAIVDVSREFLNTNGVKQETEVYVLAPEEQANFFAKPLAKSTHDLPEAWLANLQDLNVCSQKGLVEMFDNTIGAGTVIMPFGGKYQATPAEGMAAKVPVLQGETNTATIMTHGYNPELTRWSPFHGAVYAVVEAVAKVVAMGGDYRKIRLTLQEYFEKLGQDKEKWGKPFSALLGAFHAQRQLGIPAIGGKDSMSGTFIDLSVPPTLVAFAIATADANALISPEFKQAGSTVVLIKAKRDQDELPDFKHLTSTYSKITELIASGSVLAAHTVKTGGVAASVSKMCFGNKIGISFTEVIDQDRLFKAEYGSIILEIGHQADVKQVLGDLEYTLLGTTQADPVIKVNNCQLAVDDVFAAWEQPLEKIFPTKTDKVVEHPSYIPYYAGTTSKPARQFAKPRVFIPVFPGTNCECDSAKAFEEAGAIVRTLVVRNLTAAAVEESIAKIAREISEAQIVMLPGGFSAGDEPDGSGKFIATMFRNPRIKETIDSLLKERDGLMLGICNGFQALIKLGLVPYGEIVDLSVGSPTLTYNKIGRHVACMAQTKIASNLSPWFNNVQVGDIHTIALSHGEGRFVASTELIDRLRKQGQVATQYVDLSGNPSNDIHYNANGSMAAIEGITSPDGRILGKMGHSERIGRNVGKNAPGSKDQQIFAAGVKYFQ</sequence>
<comment type="caution">
    <text evidence="10">The sequence shown here is derived from an EMBL/GenBank/DDBJ whole genome shotgun (WGS) entry which is preliminary data.</text>
</comment>
<proteinExistence type="predicted"/>
<dbReference type="GO" id="GO:0005524">
    <property type="term" value="F:ATP binding"/>
    <property type="evidence" value="ECO:0007669"/>
    <property type="project" value="UniProtKB-KW"/>
</dbReference>
<evidence type="ECO:0000256" key="2">
    <source>
        <dbReference type="ARBA" id="ARBA00022723"/>
    </source>
</evidence>
<dbReference type="PANTHER" id="PTHR10099">
    <property type="entry name" value="PHOSPHORIBOSYLFORMYLGLYCINAMIDINE SYNTHASE"/>
    <property type="match status" value="1"/>
</dbReference>
<feature type="domain" description="PurM-like N-terminal" evidence="7">
    <location>
        <begin position="700"/>
        <end position="790"/>
    </location>
</feature>
<keyword evidence="2" id="KW-0479">Metal-binding</keyword>
<dbReference type="Gene3D" id="3.30.1330.10">
    <property type="entry name" value="PurM-like, N-terminal domain"/>
    <property type="match status" value="2"/>
</dbReference>
<dbReference type="InterPro" id="IPR036676">
    <property type="entry name" value="PurM-like_C_sf"/>
</dbReference>
<dbReference type="CDD" id="cd02204">
    <property type="entry name" value="PurL_repeat2"/>
    <property type="match status" value="1"/>
</dbReference>
<keyword evidence="5" id="KW-0067">ATP-binding</keyword>
<dbReference type="SUPFAM" id="SSF52317">
    <property type="entry name" value="Class I glutamine amidotransferase-like"/>
    <property type="match status" value="1"/>
</dbReference>
<keyword evidence="1 10" id="KW-0436">Ligase</keyword>
<dbReference type="Pfam" id="PF13507">
    <property type="entry name" value="GATase_5"/>
    <property type="match status" value="1"/>
</dbReference>
<dbReference type="Pfam" id="PF00586">
    <property type="entry name" value="AIRS"/>
    <property type="match status" value="1"/>
</dbReference>
<protein>
    <submittedName>
        <fullName evidence="10">Phosphoribosylformylglycinamidine synthase</fullName>
        <ecNumber evidence="10">6.3.5.3</ecNumber>
    </submittedName>
</protein>
<dbReference type="GO" id="GO:0006164">
    <property type="term" value="P:purine nucleotide biosynthetic process"/>
    <property type="evidence" value="ECO:0007669"/>
    <property type="project" value="UniProtKB-KW"/>
</dbReference>
<dbReference type="Pfam" id="PF18072">
    <property type="entry name" value="FGAR-AT_linker"/>
    <property type="match status" value="1"/>
</dbReference>
<evidence type="ECO:0000256" key="3">
    <source>
        <dbReference type="ARBA" id="ARBA00022741"/>
    </source>
</evidence>
<dbReference type="InterPro" id="IPR016188">
    <property type="entry name" value="PurM-like_N"/>
</dbReference>
<dbReference type="InterPro" id="IPR029062">
    <property type="entry name" value="Class_I_gatase-like"/>
</dbReference>
<evidence type="ECO:0000259" key="7">
    <source>
        <dbReference type="Pfam" id="PF00586"/>
    </source>
</evidence>
<keyword evidence="3" id="KW-0547">Nucleotide-binding</keyword>
<evidence type="ECO:0000256" key="6">
    <source>
        <dbReference type="ARBA" id="ARBA00022842"/>
    </source>
</evidence>
<dbReference type="CDD" id="cd02203">
    <property type="entry name" value="PurL_repeat1"/>
    <property type="match status" value="1"/>
</dbReference>
<dbReference type="GO" id="GO:0046872">
    <property type="term" value="F:metal ion binding"/>
    <property type="evidence" value="ECO:0007669"/>
    <property type="project" value="UniProtKB-KW"/>
</dbReference>
<dbReference type="Gene3D" id="3.40.50.880">
    <property type="match status" value="1"/>
</dbReference>
<dbReference type="Pfam" id="PF02769">
    <property type="entry name" value="AIRS_C"/>
    <property type="match status" value="1"/>
</dbReference>